<feature type="region of interest" description="Disordered" evidence="1">
    <location>
        <begin position="21"/>
        <end position="62"/>
    </location>
</feature>
<evidence type="ECO:0000256" key="1">
    <source>
        <dbReference type="SAM" id="MobiDB-lite"/>
    </source>
</evidence>
<dbReference type="KEGG" id="oat:OAN307_c16470"/>
<name>M9R6C6_9RHOB</name>
<protein>
    <submittedName>
        <fullName evidence="2">Uncharacterized protein</fullName>
    </submittedName>
</protein>
<gene>
    <name evidence="2" type="ORF">OAN307_c16470</name>
</gene>
<keyword evidence="3" id="KW-1185">Reference proteome</keyword>
<sequence length="62" mass="6701">MKTIALAQPKLTQQFHQDLAEANTEGHQNDNLVTSPTDRSGTIPAEARRPNEPLHAPLDASG</sequence>
<feature type="compositionally biased region" description="Polar residues" evidence="1">
    <location>
        <begin position="25"/>
        <end position="40"/>
    </location>
</feature>
<evidence type="ECO:0000313" key="3">
    <source>
        <dbReference type="Proteomes" id="UP000005307"/>
    </source>
</evidence>
<reference evidence="2 3" key="1">
    <citation type="journal article" date="2013" name="PLoS ONE">
        <title>Poles Apart: Arctic and Antarctic Octadecabacter strains Share High Genome Plasticity and a New Type of Xanthorhodopsin.</title>
        <authorList>
            <person name="Vollmers J."/>
            <person name="Voget S."/>
            <person name="Dietrich S."/>
            <person name="Gollnow K."/>
            <person name="Smits M."/>
            <person name="Meyer K."/>
            <person name="Brinkhoff T."/>
            <person name="Simon M."/>
            <person name="Daniel R."/>
        </authorList>
    </citation>
    <scope>NUCLEOTIDE SEQUENCE [LARGE SCALE GENOMIC DNA]</scope>
    <source>
        <strain evidence="2 3">307</strain>
    </source>
</reference>
<dbReference type="AlphaFoldDB" id="M9R6C6"/>
<evidence type="ECO:0000313" key="2">
    <source>
        <dbReference type="EMBL" id="AGI67318.1"/>
    </source>
</evidence>
<accession>M9R6C6</accession>
<dbReference type="HOGENOM" id="CLU_2899719_0_0_5"/>
<dbReference type="Proteomes" id="UP000005307">
    <property type="component" value="Chromosome"/>
</dbReference>
<organism evidence="2 3">
    <name type="scientific">Octadecabacter antarcticus 307</name>
    <dbReference type="NCBI Taxonomy" id="391626"/>
    <lineage>
        <taxon>Bacteria</taxon>
        <taxon>Pseudomonadati</taxon>
        <taxon>Pseudomonadota</taxon>
        <taxon>Alphaproteobacteria</taxon>
        <taxon>Rhodobacterales</taxon>
        <taxon>Roseobacteraceae</taxon>
        <taxon>Octadecabacter</taxon>
    </lineage>
</organism>
<dbReference type="EMBL" id="CP003740">
    <property type="protein sequence ID" value="AGI67318.1"/>
    <property type="molecule type" value="Genomic_DNA"/>
</dbReference>
<proteinExistence type="predicted"/>